<dbReference type="PRINTS" id="PR00359">
    <property type="entry name" value="BP450"/>
</dbReference>
<keyword evidence="2" id="KW-0479">Metal-binding</keyword>
<keyword evidence="2" id="KW-0349">Heme</keyword>
<dbReference type="InterPro" id="IPR001128">
    <property type="entry name" value="Cyt_P450"/>
</dbReference>
<name>A0ABT0US24_9ACTN</name>
<keyword evidence="2" id="KW-0408">Iron</keyword>
<dbReference type="InterPro" id="IPR036396">
    <property type="entry name" value="Cyt_P450_sf"/>
</dbReference>
<comment type="caution">
    <text evidence="3">The sequence shown here is derived from an EMBL/GenBank/DDBJ whole genome shotgun (WGS) entry which is preliminary data.</text>
</comment>
<evidence type="ECO:0000313" key="4">
    <source>
        <dbReference type="Proteomes" id="UP001431429"/>
    </source>
</evidence>
<dbReference type="RefSeq" id="WP_250920387.1">
    <property type="nucleotide sequence ID" value="NZ_JAMQAW010000019.1"/>
</dbReference>
<evidence type="ECO:0000256" key="2">
    <source>
        <dbReference type="RuleBase" id="RU000461"/>
    </source>
</evidence>
<evidence type="ECO:0000313" key="3">
    <source>
        <dbReference type="EMBL" id="MCM2390041.1"/>
    </source>
</evidence>
<gene>
    <name evidence="3" type="ORF">NBG84_17380</name>
</gene>
<dbReference type="EMBL" id="JAMQAW010000019">
    <property type="protein sequence ID" value="MCM2390041.1"/>
    <property type="molecule type" value="Genomic_DNA"/>
</dbReference>
<comment type="similarity">
    <text evidence="1 2">Belongs to the cytochrome P450 family.</text>
</comment>
<dbReference type="Gene3D" id="1.10.630.10">
    <property type="entry name" value="Cytochrome P450"/>
    <property type="match status" value="1"/>
</dbReference>
<organism evidence="3 4">
    <name type="scientific">Streptomyces albipurpureus</name>
    <dbReference type="NCBI Taxonomy" id="2897419"/>
    <lineage>
        <taxon>Bacteria</taxon>
        <taxon>Bacillati</taxon>
        <taxon>Actinomycetota</taxon>
        <taxon>Actinomycetes</taxon>
        <taxon>Kitasatosporales</taxon>
        <taxon>Streptomycetaceae</taxon>
        <taxon>Streptomyces</taxon>
    </lineage>
</organism>
<keyword evidence="4" id="KW-1185">Reference proteome</keyword>
<sequence>MAGEGDYGEPIVSLLDPEFEDDPVGVLARLREMGPLVRVGFPGGPRVWLITRGEEIKAALSDPRFVADIGKVPGHQGPSIAEQLLVSLDLPEELLGSFKDNLQVQDGENHARLRRLAAPAFAPRRIKALRPRIEETSARLVEALAEKGSGDLLREYSTPLTAAVICELIGIEEADQPQLREWMDEYANDGDFTRSALAMFEYLKTLIERRRAEPAEDLISTLVQTMDEDGDRLTEAEMFGMVAVLVNAGYHSTAHFIPNAVLTLLDDPDQLALLRGRPEALPHAVEELMRLTTILPTAGPRYATEDMEFAGVSIRKGDALTGSLLSANYDPRVFPEPERCNLERVVKSGEGHLAFGTGPHRCFGAALANLEGEIALDHLLIQRDSLEITVPRSKLRYRQLIAGGPRMFSRFPVRL</sequence>
<dbReference type="Pfam" id="PF00067">
    <property type="entry name" value="p450"/>
    <property type="match status" value="1"/>
</dbReference>
<dbReference type="InterPro" id="IPR017972">
    <property type="entry name" value="Cyt_P450_CS"/>
</dbReference>
<dbReference type="InterPro" id="IPR002397">
    <property type="entry name" value="Cyt_P450_B"/>
</dbReference>
<dbReference type="PANTHER" id="PTHR46696:SF1">
    <property type="entry name" value="CYTOCHROME P450 YJIB-RELATED"/>
    <property type="match status" value="1"/>
</dbReference>
<keyword evidence="2" id="KW-0503">Monooxygenase</keyword>
<dbReference type="PANTHER" id="PTHR46696">
    <property type="entry name" value="P450, PUTATIVE (EUROFUNG)-RELATED"/>
    <property type="match status" value="1"/>
</dbReference>
<proteinExistence type="inferred from homology"/>
<keyword evidence="2" id="KW-0560">Oxidoreductase</keyword>
<reference evidence="3" key="1">
    <citation type="submission" date="2022-06" db="EMBL/GenBank/DDBJ databases">
        <title>Genome public.</title>
        <authorList>
            <person name="Sun Q."/>
        </authorList>
    </citation>
    <scope>NUCLEOTIDE SEQUENCE</scope>
    <source>
        <strain evidence="3">CWNU-1</strain>
    </source>
</reference>
<dbReference type="CDD" id="cd11029">
    <property type="entry name" value="CYP107-like"/>
    <property type="match status" value="1"/>
</dbReference>
<dbReference type="PROSITE" id="PS00086">
    <property type="entry name" value="CYTOCHROME_P450"/>
    <property type="match status" value="1"/>
</dbReference>
<dbReference type="Proteomes" id="UP001431429">
    <property type="component" value="Unassembled WGS sequence"/>
</dbReference>
<evidence type="ECO:0000256" key="1">
    <source>
        <dbReference type="ARBA" id="ARBA00010617"/>
    </source>
</evidence>
<dbReference type="SUPFAM" id="SSF48264">
    <property type="entry name" value="Cytochrome P450"/>
    <property type="match status" value="1"/>
</dbReference>
<accession>A0ABT0US24</accession>
<protein>
    <submittedName>
        <fullName evidence="3">Cytochrome P450</fullName>
    </submittedName>
</protein>